<name>A0ABX7JEK2_9RHOB</name>
<evidence type="ECO:0008006" key="5">
    <source>
        <dbReference type="Google" id="ProtNLM"/>
    </source>
</evidence>
<organism evidence="3 4">
    <name type="scientific">Paracoccus methylovorus</name>
    <dbReference type="NCBI Taxonomy" id="2812658"/>
    <lineage>
        <taxon>Bacteria</taxon>
        <taxon>Pseudomonadati</taxon>
        <taxon>Pseudomonadota</taxon>
        <taxon>Alphaproteobacteria</taxon>
        <taxon>Rhodobacterales</taxon>
        <taxon>Paracoccaceae</taxon>
        <taxon>Paracoccus</taxon>
    </lineage>
</organism>
<sequence length="81" mass="8499">MSAPRTNLEKQKRHHIVPIIGIIVVVLIALGGFLWWFNDETTDPEIPGEVPGPVGEIAEPPATGAAPVDGAPAAEPAEPTQ</sequence>
<evidence type="ECO:0000313" key="3">
    <source>
        <dbReference type="EMBL" id="QRZ12139.1"/>
    </source>
</evidence>
<feature type="transmembrane region" description="Helical" evidence="2">
    <location>
        <begin position="16"/>
        <end position="37"/>
    </location>
</feature>
<protein>
    <recommendedName>
        <fullName evidence="5">Dynamin</fullName>
    </recommendedName>
</protein>
<keyword evidence="4" id="KW-1185">Reference proteome</keyword>
<dbReference type="Proteomes" id="UP000663629">
    <property type="component" value="Chromosome 1"/>
</dbReference>
<evidence type="ECO:0000256" key="2">
    <source>
        <dbReference type="SAM" id="Phobius"/>
    </source>
</evidence>
<evidence type="ECO:0000256" key="1">
    <source>
        <dbReference type="SAM" id="MobiDB-lite"/>
    </source>
</evidence>
<feature type="compositionally biased region" description="Low complexity" evidence="1">
    <location>
        <begin position="46"/>
        <end position="62"/>
    </location>
</feature>
<keyword evidence="2" id="KW-0472">Membrane</keyword>
<dbReference type="EMBL" id="CP070368">
    <property type="protein sequence ID" value="QRZ12139.1"/>
    <property type="molecule type" value="Genomic_DNA"/>
</dbReference>
<keyword evidence="2" id="KW-1133">Transmembrane helix</keyword>
<evidence type="ECO:0000313" key="4">
    <source>
        <dbReference type="Proteomes" id="UP000663629"/>
    </source>
</evidence>
<gene>
    <name evidence="3" type="ORF">JWJ88_05680</name>
</gene>
<dbReference type="RefSeq" id="WP_205293163.1">
    <property type="nucleotide sequence ID" value="NZ_CP070368.1"/>
</dbReference>
<reference evidence="3 4" key="1">
    <citation type="submission" date="2021-02" db="EMBL/GenBank/DDBJ databases">
        <title>Paracoccus methylovroum sp.nov., a new methanol and methylamine utilizing methylotrophic denitrifer.</title>
        <authorList>
            <person name="Timsy T."/>
            <person name="Behrendt U."/>
            <person name="Ulrich A."/>
            <person name="Spanner T."/>
            <person name="Foesel B.U."/>
            <person name="Horn M.A."/>
            <person name="Kolb S."/>
        </authorList>
    </citation>
    <scope>NUCLEOTIDE SEQUENCE [LARGE SCALE GENOMIC DNA]</scope>
    <source>
        <strain evidence="3 4">H4-D09</strain>
    </source>
</reference>
<proteinExistence type="predicted"/>
<accession>A0ABX7JEK2</accession>
<keyword evidence="2" id="KW-0812">Transmembrane</keyword>
<feature type="region of interest" description="Disordered" evidence="1">
    <location>
        <begin position="46"/>
        <end position="81"/>
    </location>
</feature>